<accession>A0AAD5X400</accession>
<dbReference type="Pfam" id="PF22982">
    <property type="entry name" value="WHD_HRQ1"/>
    <property type="match status" value="1"/>
</dbReference>
<evidence type="ECO:0000313" key="6">
    <source>
        <dbReference type="Proteomes" id="UP001212841"/>
    </source>
</evidence>
<proteinExistence type="predicted"/>
<dbReference type="AlphaFoldDB" id="A0AAD5X400"/>
<feature type="domain" description="Helicase ATP-binding" evidence="3">
    <location>
        <begin position="216"/>
        <end position="421"/>
    </location>
</feature>
<dbReference type="PROSITE" id="PS51194">
    <property type="entry name" value="HELICASE_CTER"/>
    <property type="match status" value="1"/>
</dbReference>
<dbReference type="CDD" id="cd18797">
    <property type="entry name" value="SF2_C_Hrq"/>
    <property type="match status" value="1"/>
</dbReference>
<dbReference type="GO" id="GO:0006289">
    <property type="term" value="P:nucleotide-excision repair"/>
    <property type="evidence" value="ECO:0007669"/>
    <property type="project" value="TreeGrafter"/>
</dbReference>
<protein>
    <recommendedName>
        <fullName evidence="7">P-loop containing nucleoside triphosphate hydrolase protein</fullName>
    </recommendedName>
</protein>
<dbReference type="PROSITE" id="PS51192">
    <property type="entry name" value="HELICASE_ATP_BIND_1"/>
    <property type="match status" value="1"/>
</dbReference>
<dbReference type="CDD" id="cd17923">
    <property type="entry name" value="DEXHc_Hrq1-like"/>
    <property type="match status" value="1"/>
</dbReference>
<evidence type="ECO:0000256" key="2">
    <source>
        <dbReference type="ARBA" id="ARBA00022840"/>
    </source>
</evidence>
<keyword evidence="1" id="KW-0547">Nucleotide-binding</keyword>
<dbReference type="GO" id="GO:0003676">
    <property type="term" value="F:nucleic acid binding"/>
    <property type="evidence" value="ECO:0007669"/>
    <property type="project" value="InterPro"/>
</dbReference>
<dbReference type="GO" id="GO:0036297">
    <property type="term" value="P:interstrand cross-link repair"/>
    <property type="evidence" value="ECO:0007669"/>
    <property type="project" value="TreeGrafter"/>
</dbReference>
<dbReference type="EMBL" id="JADGJD010000076">
    <property type="protein sequence ID" value="KAJ3055492.1"/>
    <property type="molecule type" value="Genomic_DNA"/>
</dbReference>
<evidence type="ECO:0008006" key="7">
    <source>
        <dbReference type="Google" id="ProtNLM"/>
    </source>
</evidence>
<dbReference type="GO" id="GO:0005634">
    <property type="term" value="C:nucleus"/>
    <property type="evidence" value="ECO:0007669"/>
    <property type="project" value="TreeGrafter"/>
</dbReference>
<feature type="domain" description="Helicase C-terminal" evidence="4">
    <location>
        <begin position="458"/>
        <end position="614"/>
    </location>
</feature>
<keyword evidence="2" id="KW-0067">ATP-binding</keyword>
<evidence type="ECO:0000313" key="5">
    <source>
        <dbReference type="EMBL" id="KAJ3055492.1"/>
    </source>
</evidence>
<sequence>MRVIAPDMMSLFWVDRADLEEGSIREMQDLDPERPPEYVLVIDFRDARPVRMMAAKKKILDQNGRMVLNRHISLAEETATSHHAGAIPVIIERRNNSFRDQLVAFYQQEVAKGLDPSESINELAIEAVPTSPGDDCPGLYKTHTPPAIDRPHSMLEMLEDLKKESFYKDQIQSINTVPGRVSAFEDLQVPLSDPLARALKESLNVTGLYTHQAEAINHVESGHDVVVSTATSSGKSLIYQLPLLRELERNPEARAIYIFPTKVRILIHPRLPSTSIPIHIPQALAQDQKRALQTVLAATPHLSWVEVDTFDGDTPLKDGSRAAIRDNARVIFTNPDMLHVSVLPQHKWWKEFLKGLKFVIVDELHYYTSAFGSHCAMIMRRLRRICHHYENDFVRFISCSATVSNPDENMKTFFNLPAVKVVSNDGSPCGMKHYVMWNPPYKDPAHPNQGRCSFLEESVKVLVGLICKGVRVICFAKVRRMCELVLRETQTTLREVAPTLVNRIMGYRAGYTPEDRRRIEGRLFKGDLLCVIATNALELGVDIGSLDAVVHLSFPFNLASFRQQAGRAGRRERDSVSILVADGDNPLDQYYMKTPDELLTMKIEGTGVELSNELVIESHLQCAAAELPIKVEEDKAWFGEMTGELCKKHLLWDENLDLYFAARKYDGFPAKHVQIRSIDEETYRVIDVTTNKDIEDIEASRVPFTLYEGTD</sequence>
<dbReference type="InterPro" id="IPR014001">
    <property type="entry name" value="Helicase_ATP-bd"/>
</dbReference>
<dbReference type="GO" id="GO:0043138">
    <property type="term" value="F:3'-5' DNA helicase activity"/>
    <property type="evidence" value="ECO:0007669"/>
    <property type="project" value="TreeGrafter"/>
</dbReference>
<gene>
    <name evidence="5" type="ORF">HK097_010351</name>
</gene>
<dbReference type="PANTHER" id="PTHR47957">
    <property type="entry name" value="ATP-DEPENDENT HELICASE HRQ1"/>
    <property type="match status" value="1"/>
</dbReference>
<name>A0AAD5X400_9FUNG</name>
<dbReference type="InterPro" id="IPR027417">
    <property type="entry name" value="P-loop_NTPase"/>
</dbReference>
<comment type="caution">
    <text evidence="5">The sequence shown here is derived from an EMBL/GenBank/DDBJ whole genome shotgun (WGS) entry which is preliminary data.</text>
</comment>
<dbReference type="GO" id="GO:0005524">
    <property type="term" value="F:ATP binding"/>
    <property type="evidence" value="ECO:0007669"/>
    <property type="project" value="UniProtKB-KW"/>
</dbReference>
<dbReference type="InterPro" id="IPR055227">
    <property type="entry name" value="HRQ1_WHD"/>
</dbReference>
<dbReference type="SMART" id="SM00490">
    <property type="entry name" value="HELICc"/>
    <property type="match status" value="1"/>
</dbReference>
<evidence type="ECO:0000256" key="1">
    <source>
        <dbReference type="ARBA" id="ARBA00022741"/>
    </source>
</evidence>
<evidence type="ECO:0000259" key="4">
    <source>
        <dbReference type="PROSITE" id="PS51194"/>
    </source>
</evidence>
<dbReference type="Gene3D" id="3.40.50.300">
    <property type="entry name" value="P-loop containing nucleotide triphosphate hydrolases"/>
    <property type="match status" value="2"/>
</dbReference>
<keyword evidence="6" id="KW-1185">Reference proteome</keyword>
<dbReference type="InterPro" id="IPR001650">
    <property type="entry name" value="Helicase_C-like"/>
</dbReference>
<dbReference type="PANTHER" id="PTHR47957:SF3">
    <property type="entry name" value="ATP-DEPENDENT HELICASE HRQ1"/>
    <property type="match status" value="1"/>
</dbReference>
<evidence type="ECO:0000259" key="3">
    <source>
        <dbReference type="PROSITE" id="PS51192"/>
    </source>
</evidence>
<organism evidence="5 6">
    <name type="scientific">Rhizophlyctis rosea</name>
    <dbReference type="NCBI Taxonomy" id="64517"/>
    <lineage>
        <taxon>Eukaryota</taxon>
        <taxon>Fungi</taxon>
        <taxon>Fungi incertae sedis</taxon>
        <taxon>Chytridiomycota</taxon>
        <taxon>Chytridiomycota incertae sedis</taxon>
        <taxon>Chytridiomycetes</taxon>
        <taxon>Rhizophlyctidales</taxon>
        <taxon>Rhizophlyctidaceae</taxon>
        <taxon>Rhizophlyctis</taxon>
    </lineage>
</organism>
<dbReference type="InterPro" id="IPR011545">
    <property type="entry name" value="DEAD/DEAH_box_helicase_dom"/>
</dbReference>
<dbReference type="Pfam" id="PF00270">
    <property type="entry name" value="DEAD"/>
    <property type="match status" value="2"/>
</dbReference>
<dbReference type="SMART" id="SM00487">
    <property type="entry name" value="DEXDc"/>
    <property type="match status" value="1"/>
</dbReference>
<dbReference type="Pfam" id="PF00271">
    <property type="entry name" value="Helicase_C"/>
    <property type="match status" value="1"/>
</dbReference>
<dbReference type="Proteomes" id="UP001212841">
    <property type="component" value="Unassembled WGS sequence"/>
</dbReference>
<reference evidence="5" key="1">
    <citation type="submission" date="2020-05" db="EMBL/GenBank/DDBJ databases">
        <title>Phylogenomic resolution of chytrid fungi.</title>
        <authorList>
            <person name="Stajich J.E."/>
            <person name="Amses K."/>
            <person name="Simmons R."/>
            <person name="Seto K."/>
            <person name="Myers J."/>
            <person name="Bonds A."/>
            <person name="Quandt C.A."/>
            <person name="Barry K."/>
            <person name="Liu P."/>
            <person name="Grigoriev I."/>
            <person name="Longcore J.E."/>
            <person name="James T.Y."/>
        </authorList>
    </citation>
    <scope>NUCLEOTIDE SEQUENCE</scope>
    <source>
        <strain evidence="5">JEL0318</strain>
    </source>
</reference>
<dbReference type="SUPFAM" id="SSF52540">
    <property type="entry name" value="P-loop containing nucleoside triphosphate hydrolases"/>
    <property type="match status" value="1"/>
</dbReference>